<name>A0A1I8ADZ5_9BILA</name>
<dbReference type="AlphaFoldDB" id="A0A1I8ADZ5"/>
<evidence type="ECO:0000256" key="1">
    <source>
        <dbReference type="SAM" id="Phobius"/>
    </source>
</evidence>
<keyword evidence="2" id="KW-1185">Reference proteome</keyword>
<keyword evidence="1" id="KW-0472">Membrane</keyword>
<evidence type="ECO:0000313" key="3">
    <source>
        <dbReference type="WBParaSite" id="L893_g4952.t1"/>
    </source>
</evidence>
<reference evidence="3" key="1">
    <citation type="submission" date="2016-11" db="UniProtKB">
        <authorList>
            <consortium name="WormBaseParasite"/>
        </authorList>
    </citation>
    <scope>IDENTIFICATION</scope>
</reference>
<keyword evidence="1" id="KW-0812">Transmembrane</keyword>
<sequence>MTLYSSSVKIESFGVLCSLMLKSFDLLPLVASRESILSLSSGESEVVLRHFALMAVAGGLARSGLGTAIQVMLMWGGTLLFFVKLFFLAAISPARSTRNLITQSYQISFKCICQVMLLALLTRQGCYQLEIEIR</sequence>
<keyword evidence="1" id="KW-1133">Transmembrane helix</keyword>
<evidence type="ECO:0000313" key="2">
    <source>
        <dbReference type="Proteomes" id="UP000095287"/>
    </source>
</evidence>
<dbReference type="WBParaSite" id="L893_g4952.t1">
    <property type="protein sequence ID" value="L893_g4952.t1"/>
    <property type="gene ID" value="L893_g4952"/>
</dbReference>
<accession>A0A1I8ADZ5</accession>
<proteinExistence type="predicted"/>
<dbReference type="Proteomes" id="UP000095287">
    <property type="component" value="Unplaced"/>
</dbReference>
<protein>
    <submittedName>
        <fullName evidence="3">Pecanex-like protein</fullName>
    </submittedName>
</protein>
<organism evidence="2 3">
    <name type="scientific">Steinernema glaseri</name>
    <dbReference type="NCBI Taxonomy" id="37863"/>
    <lineage>
        <taxon>Eukaryota</taxon>
        <taxon>Metazoa</taxon>
        <taxon>Ecdysozoa</taxon>
        <taxon>Nematoda</taxon>
        <taxon>Chromadorea</taxon>
        <taxon>Rhabditida</taxon>
        <taxon>Tylenchina</taxon>
        <taxon>Panagrolaimomorpha</taxon>
        <taxon>Strongyloidoidea</taxon>
        <taxon>Steinernematidae</taxon>
        <taxon>Steinernema</taxon>
    </lineage>
</organism>
<feature type="transmembrane region" description="Helical" evidence="1">
    <location>
        <begin position="71"/>
        <end position="91"/>
    </location>
</feature>